<dbReference type="EMBL" id="CP011114">
    <property type="protein sequence ID" value="AKG35258.1"/>
    <property type="molecule type" value="Genomic_DNA"/>
</dbReference>
<dbReference type="InterPro" id="IPR001387">
    <property type="entry name" value="Cro/C1-type_HTH"/>
</dbReference>
<proteinExistence type="predicted"/>
<dbReference type="RefSeq" id="WP_036642071.1">
    <property type="nucleotide sequence ID" value="NZ_ASQQ01000600.1"/>
</dbReference>
<evidence type="ECO:0000259" key="1">
    <source>
        <dbReference type="PROSITE" id="PS50943"/>
    </source>
</evidence>
<dbReference type="CDD" id="cd00093">
    <property type="entry name" value="HTH_XRE"/>
    <property type="match status" value="1"/>
</dbReference>
<feature type="domain" description="HTH cro/C1-type" evidence="1">
    <location>
        <begin position="10"/>
        <end position="42"/>
    </location>
</feature>
<dbReference type="Gene3D" id="1.10.260.40">
    <property type="entry name" value="lambda repressor-like DNA-binding domains"/>
    <property type="match status" value="1"/>
</dbReference>
<dbReference type="PATRIC" id="fig|1333534.5.peg.2711"/>
<reference evidence="2 3" key="2">
    <citation type="journal article" date="2016" name="Genome Announc.">
        <title>Genome Sequence of a Gram-Positive Diazotroph, Paenibacillus durus Type Strain ATCC 35681.</title>
        <authorList>
            <person name="Halim M.A."/>
            <person name="Rahman A.Y."/>
            <person name="Sim K.S."/>
            <person name="Yam H.C."/>
            <person name="Rahim A.A."/>
            <person name="Ghazali A.H."/>
            <person name="Najimudin N."/>
        </authorList>
    </citation>
    <scope>NUCLEOTIDE SEQUENCE [LARGE SCALE GENOMIC DNA]</scope>
    <source>
        <strain evidence="2 3">ATCC 35681</strain>
    </source>
</reference>
<dbReference type="Pfam" id="PF01381">
    <property type="entry name" value="HTH_3"/>
    <property type="match status" value="1"/>
</dbReference>
<dbReference type="Proteomes" id="UP000034189">
    <property type="component" value="Chromosome"/>
</dbReference>
<accession>A0A0F7F9L7</accession>
<dbReference type="HOGENOM" id="CLU_201604_1_0_9"/>
<evidence type="ECO:0000313" key="2">
    <source>
        <dbReference type="EMBL" id="AKG35258.1"/>
    </source>
</evidence>
<sequence>MNSEERMQWKLLRISKGLKSKEVAKGMGVSPAYISRFETGSYDWDAVLVRKYKNFINEN</sequence>
<dbReference type="OrthoDB" id="2615321at2"/>
<dbReference type="InterPro" id="IPR010982">
    <property type="entry name" value="Lambda_DNA-bd_dom_sf"/>
</dbReference>
<dbReference type="SUPFAM" id="SSF47413">
    <property type="entry name" value="lambda repressor-like DNA-binding domains"/>
    <property type="match status" value="1"/>
</dbReference>
<dbReference type="AlphaFoldDB" id="A0A0F7F9L7"/>
<dbReference type="PROSITE" id="PS50943">
    <property type="entry name" value="HTH_CROC1"/>
    <property type="match status" value="1"/>
</dbReference>
<evidence type="ECO:0000313" key="3">
    <source>
        <dbReference type="Proteomes" id="UP000034189"/>
    </source>
</evidence>
<organism evidence="2 3">
    <name type="scientific">Paenibacillus durus ATCC 35681</name>
    <dbReference type="NCBI Taxonomy" id="1333534"/>
    <lineage>
        <taxon>Bacteria</taxon>
        <taxon>Bacillati</taxon>
        <taxon>Bacillota</taxon>
        <taxon>Bacilli</taxon>
        <taxon>Bacillales</taxon>
        <taxon>Paenibacillaceae</taxon>
        <taxon>Paenibacillus</taxon>
    </lineage>
</organism>
<dbReference type="GO" id="GO:0003677">
    <property type="term" value="F:DNA binding"/>
    <property type="evidence" value="ECO:0007669"/>
    <property type="project" value="InterPro"/>
</dbReference>
<reference evidence="2 3" key="1">
    <citation type="submission" date="2015-03" db="EMBL/GenBank/DDBJ databases">
        <authorList>
            <person name="Abdul Halim M."/>
        </authorList>
    </citation>
    <scope>NUCLEOTIDE SEQUENCE [LARGE SCALE GENOMIC DNA]</scope>
    <source>
        <strain evidence="2 3">ATCC 35681</strain>
    </source>
</reference>
<gene>
    <name evidence="2" type="ORF">VK70_12285</name>
</gene>
<name>A0A0F7F9L7_PAEDU</name>
<protein>
    <recommendedName>
        <fullName evidence="1">HTH cro/C1-type domain-containing protein</fullName>
    </recommendedName>
</protein>